<feature type="compositionally biased region" description="Polar residues" evidence="1">
    <location>
        <begin position="1"/>
        <end position="18"/>
    </location>
</feature>
<proteinExistence type="predicted"/>
<name>A0ABP6Y769_9PSEU</name>
<feature type="region of interest" description="Disordered" evidence="1">
    <location>
        <begin position="51"/>
        <end position="116"/>
    </location>
</feature>
<comment type="caution">
    <text evidence="2">The sequence shown here is derived from an EMBL/GenBank/DDBJ whole genome shotgun (WGS) entry which is preliminary data.</text>
</comment>
<feature type="compositionally biased region" description="Polar residues" evidence="1">
    <location>
        <begin position="96"/>
        <end position="109"/>
    </location>
</feature>
<protein>
    <submittedName>
        <fullName evidence="2">Uncharacterized protein</fullName>
    </submittedName>
</protein>
<sequence>MGSDRFTSSGGVASTSPKPSARRGSGWAPTCQVTGGGAGLVRVAGTAGLDGTAGARSGLGGAAAGAGAPHATGRRPARAAAAAAAVRRMAPAKQTRAVNADSTRSSDTVSGLLRLG</sequence>
<dbReference type="EMBL" id="BAAAZN010000022">
    <property type="protein sequence ID" value="GAA3578035.1"/>
    <property type="molecule type" value="Genomic_DNA"/>
</dbReference>
<reference evidence="3" key="1">
    <citation type="journal article" date="2019" name="Int. J. Syst. Evol. Microbiol.">
        <title>The Global Catalogue of Microorganisms (GCM) 10K type strain sequencing project: providing services to taxonomists for standard genome sequencing and annotation.</title>
        <authorList>
            <consortium name="The Broad Institute Genomics Platform"/>
            <consortium name="The Broad Institute Genome Sequencing Center for Infectious Disease"/>
            <person name="Wu L."/>
            <person name="Ma J."/>
        </authorList>
    </citation>
    <scope>NUCLEOTIDE SEQUENCE [LARGE SCALE GENOMIC DNA]</scope>
    <source>
        <strain evidence="3">JCM 16898</strain>
    </source>
</reference>
<dbReference type="Proteomes" id="UP001500689">
    <property type="component" value="Unassembled WGS sequence"/>
</dbReference>
<accession>A0ABP6Y769</accession>
<evidence type="ECO:0000313" key="3">
    <source>
        <dbReference type="Proteomes" id="UP001500689"/>
    </source>
</evidence>
<evidence type="ECO:0000313" key="2">
    <source>
        <dbReference type="EMBL" id="GAA3578035.1"/>
    </source>
</evidence>
<organism evidence="2 3">
    <name type="scientific">Amycolatopsis ultiminotia</name>
    <dbReference type="NCBI Taxonomy" id="543629"/>
    <lineage>
        <taxon>Bacteria</taxon>
        <taxon>Bacillati</taxon>
        <taxon>Actinomycetota</taxon>
        <taxon>Actinomycetes</taxon>
        <taxon>Pseudonocardiales</taxon>
        <taxon>Pseudonocardiaceae</taxon>
        <taxon>Amycolatopsis</taxon>
    </lineage>
</organism>
<feature type="region of interest" description="Disordered" evidence="1">
    <location>
        <begin position="1"/>
        <end position="33"/>
    </location>
</feature>
<feature type="compositionally biased region" description="Low complexity" evidence="1">
    <location>
        <begin position="78"/>
        <end position="92"/>
    </location>
</feature>
<keyword evidence="3" id="KW-1185">Reference proteome</keyword>
<gene>
    <name evidence="2" type="ORF">GCM10022222_73500</name>
</gene>
<evidence type="ECO:0000256" key="1">
    <source>
        <dbReference type="SAM" id="MobiDB-lite"/>
    </source>
</evidence>